<feature type="transmembrane region" description="Helical" evidence="5">
    <location>
        <begin position="38"/>
        <end position="57"/>
    </location>
</feature>
<organism evidence="7 8">
    <name type="scientific">Pseudoneobacillus rhizosphaerae</name>
    <dbReference type="NCBI Taxonomy" id="2880968"/>
    <lineage>
        <taxon>Bacteria</taxon>
        <taxon>Bacillati</taxon>
        <taxon>Bacillota</taxon>
        <taxon>Bacilli</taxon>
        <taxon>Bacillales</taxon>
        <taxon>Bacillaceae</taxon>
        <taxon>Pseudoneobacillus</taxon>
    </lineage>
</organism>
<name>A0A9C7G8D5_9BACI</name>
<dbReference type="Pfam" id="PF04893">
    <property type="entry name" value="Yip1"/>
    <property type="match status" value="1"/>
</dbReference>
<keyword evidence="8" id="KW-1185">Reference proteome</keyword>
<evidence type="ECO:0000256" key="5">
    <source>
        <dbReference type="SAM" id="Phobius"/>
    </source>
</evidence>
<keyword evidence="4 5" id="KW-0472">Membrane</keyword>
<feature type="transmembrane region" description="Helical" evidence="5">
    <location>
        <begin position="69"/>
        <end position="93"/>
    </location>
</feature>
<accession>A0A9C7G8D5</accession>
<keyword evidence="2 5" id="KW-0812">Transmembrane</keyword>
<keyword evidence="3 5" id="KW-1133">Transmembrane helix</keyword>
<dbReference type="AlphaFoldDB" id="A0A9C7G8D5"/>
<protein>
    <recommendedName>
        <fullName evidence="6">Yip1 domain-containing protein</fullName>
    </recommendedName>
</protein>
<evidence type="ECO:0000256" key="1">
    <source>
        <dbReference type="ARBA" id="ARBA00004141"/>
    </source>
</evidence>
<dbReference type="GO" id="GO:0016020">
    <property type="term" value="C:membrane"/>
    <property type="evidence" value="ECO:0007669"/>
    <property type="project" value="UniProtKB-SubCell"/>
</dbReference>
<evidence type="ECO:0000313" key="7">
    <source>
        <dbReference type="EMBL" id="CAG9607854.1"/>
    </source>
</evidence>
<feature type="domain" description="Yip1" evidence="6">
    <location>
        <begin position="19"/>
        <end position="207"/>
    </location>
</feature>
<evidence type="ECO:0000256" key="3">
    <source>
        <dbReference type="ARBA" id="ARBA00022989"/>
    </source>
</evidence>
<comment type="subcellular location">
    <subcellularLocation>
        <location evidence="1">Membrane</location>
        <topology evidence="1">Multi-pass membrane protein</topology>
    </subcellularLocation>
</comment>
<gene>
    <name evidence="7" type="ORF">NEOCIP111885_01546</name>
</gene>
<sequence length="217" mass="23994">MLKTQLDDQFKGGLNPWFSIWTKPRDTMKEVFQSSPKGVFLLFLAGAFVQVLDRAAQRHSGDSMNSLTGLIMTCIISTLIGAATYYYLVPVMLRWVGSLVGGRGTTERVRYSLAYSYIPIAYSLVIVWLPSLLLFGIENFTTNTPVVDSSTTLTLLFFLFGIIDLVIGIWAIIIFLKCLGEAHQFSAWKALLTTILSILIFVGPLIVIGLLVVVSMG</sequence>
<dbReference type="InterPro" id="IPR006977">
    <property type="entry name" value="Yip1_dom"/>
</dbReference>
<evidence type="ECO:0000313" key="8">
    <source>
        <dbReference type="Proteomes" id="UP000789845"/>
    </source>
</evidence>
<dbReference type="Proteomes" id="UP000789845">
    <property type="component" value="Unassembled WGS sequence"/>
</dbReference>
<proteinExistence type="predicted"/>
<comment type="caution">
    <text evidence="7">The sequence shown here is derived from an EMBL/GenBank/DDBJ whole genome shotgun (WGS) entry which is preliminary data.</text>
</comment>
<dbReference type="EMBL" id="CAKJTG010000007">
    <property type="protein sequence ID" value="CAG9607854.1"/>
    <property type="molecule type" value="Genomic_DNA"/>
</dbReference>
<feature type="transmembrane region" description="Helical" evidence="5">
    <location>
        <begin position="155"/>
        <end position="179"/>
    </location>
</feature>
<evidence type="ECO:0000259" key="6">
    <source>
        <dbReference type="Pfam" id="PF04893"/>
    </source>
</evidence>
<evidence type="ECO:0000256" key="4">
    <source>
        <dbReference type="ARBA" id="ARBA00023136"/>
    </source>
</evidence>
<feature type="transmembrane region" description="Helical" evidence="5">
    <location>
        <begin position="114"/>
        <end position="135"/>
    </location>
</feature>
<feature type="transmembrane region" description="Helical" evidence="5">
    <location>
        <begin position="191"/>
        <end position="214"/>
    </location>
</feature>
<evidence type="ECO:0000256" key="2">
    <source>
        <dbReference type="ARBA" id="ARBA00022692"/>
    </source>
</evidence>
<reference evidence="7" key="1">
    <citation type="submission" date="2021-10" db="EMBL/GenBank/DDBJ databases">
        <authorList>
            <person name="Criscuolo A."/>
        </authorList>
    </citation>
    <scope>NUCLEOTIDE SEQUENCE</scope>
    <source>
        <strain evidence="7">CIP111885</strain>
    </source>
</reference>